<evidence type="ECO:0000313" key="3">
    <source>
        <dbReference type="EMBL" id="QDE66003.1"/>
    </source>
</evidence>
<feature type="domain" description="Lantibiotic biosynthesis protein dehydration" evidence="2">
    <location>
        <begin position="176"/>
        <end position="372"/>
    </location>
</feature>
<evidence type="ECO:0000313" key="4">
    <source>
        <dbReference type="Proteomes" id="UP000320179"/>
    </source>
</evidence>
<feature type="compositionally biased region" description="Basic residues" evidence="1">
    <location>
        <begin position="661"/>
        <end position="673"/>
    </location>
</feature>
<dbReference type="InterPro" id="IPR025410">
    <property type="entry name" value="Lant_dehyd"/>
</dbReference>
<dbReference type="Pfam" id="PF13575">
    <property type="entry name" value="DUF4135"/>
    <property type="match status" value="1"/>
</dbReference>
<gene>
    <name evidence="3" type="ORF">BHS09_02765</name>
</gene>
<protein>
    <recommendedName>
        <fullName evidence="2">Lantibiotic biosynthesis protein dehydration domain-containing protein</fullName>
    </recommendedName>
</protein>
<feature type="region of interest" description="Disordered" evidence="1">
    <location>
        <begin position="651"/>
        <end position="673"/>
    </location>
</feature>
<proteinExistence type="predicted"/>
<evidence type="ECO:0000256" key="1">
    <source>
        <dbReference type="SAM" id="MobiDB-lite"/>
    </source>
</evidence>
<name>A0AAE6FVJ0_MYXXA</name>
<dbReference type="EMBL" id="CP017174">
    <property type="protein sequence ID" value="QDE66003.1"/>
    <property type="molecule type" value="Genomic_DNA"/>
</dbReference>
<dbReference type="AlphaFoldDB" id="A0AAE6FVJ0"/>
<reference evidence="3 4" key="1">
    <citation type="journal article" date="2019" name="Science">
        <title>Social genes are selection hotspots in kin groups of a soil microbe.</title>
        <authorList>
            <person name="Wielgoss S."/>
            <person name="Wolfensberger R."/>
            <person name="Sun L."/>
            <person name="Fiegna F."/>
            <person name="Velicer G.J."/>
        </authorList>
    </citation>
    <scope>NUCLEOTIDE SEQUENCE [LARGE SCALE GENOMIC DNA]</scope>
    <source>
        <strain evidence="3 4">MC3.5.9c15</strain>
    </source>
</reference>
<accession>A0AAE6FVJ0</accession>
<organism evidence="3 4">
    <name type="scientific">Myxococcus xanthus</name>
    <dbReference type="NCBI Taxonomy" id="34"/>
    <lineage>
        <taxon>Bacteria</taxon>
        <taxon>Pseudomonadati</taxon>
        <taxon>Myxococcota</taxon>
        <taxon>Myxococcia</taxon>
        <taxon>Myxococcales</taxon>
        <taxon>Cystobacterineae</taxon>
        <taxon>Myxococcaceae</taxon>
        <taxon>Myxococcus</taxon>
    </lineage>
</organism>
<sequence>MDASHARPGLAGSRVSIFARPGQGRLMTRRAHVLPSLAPTPPAAPPRFPPQTRRLLEAVRKGPEASGCFPPIVRPGPERVLQVARAFQGASDAARLGALLSQPAFQPLVDFYEALGDGCDAIARRRPGLFGARVVRLTNAALFGPVLTDAFALCAATPAAQGPHPGLLRLRDGFLAFFGLFAKRLVRDLKAGVFRRAGFEGPVTRLWANPEETHNGRQHVLRVQFRRGGALAYKPRPASGEALFLAEPERRGPRAFFDWVNHLPAASGAVRLPTLRVLRGRGRDAFAYSWQDWIERPRQWGVLRDSPQLKLHGCQLPPPQAARFWHHAGALTGTCFAVGAADLLGSNLVVGVRRGQREPLPYLVDLELFFCPVRRLPETGLIPEGNRRGNHHVGFEWRAWWCTTGGPLLCFFPARNGALQLRPRRRAWAREEARSVVADTEGHVGYAAHLLPFLRGMFDVWTKLLMEHERVTAFLAHAARRHHVRVLVKPSDAYDAPLEHMMLAPQGQVPGASDRGRVRFSPEEREQLGRYDVPYFFRKADGGPLLMMDAPPTSAAFRPVGEQQFLESTPPPAPHILNGEQLGLMNLGVALRDAVDAVAQDLRHRVLEAPQWGVRLSLAKDRRTGAVSFDWPETGKRLTFSWNRRTVRLTDETLDEAPAPRHGKRARRKPPTA</sequence>
<dbReference type="Proteomes" id="UP000320179">
    <property type="component" value="Chromosome"/>
</dbReference>
<evidence type="ECO:0000259" key="2">
    <source>
        <dbReference type="Pfam" id="PF13575"/>
    </source>
</evidence>